<dbReference type="AlphaFoldDB" id="A0A914UYY6"/>
<evidence type="ECO:0000313" key="3">
    <source>
        <dbReference type="WBParaSite" id="PSAMB.scaffold1378size32397.g12759.t1"/>
    </source>
</evidence>
<proteinExistence type="predicted"/>
<feature type="region of interest" description="Disordered" evidence="1">
    <location>
        <begin position="31"/>
        <end position="68"/>
    </location>
</feature>
<evidence type="ECO:0000256" key="1">
    <source>
        <dbReference type="SAM" id="MobiDB-lite"/>
    </source>
</evidence>
<name>A0A914UYY6_9BILA</name>
<organism evidence="2 3">
    <name type="scientific">Plectus sambesii</name>
    <dbReference type="NCBI Taxonomy" id="2011161"/>
    <lineage>
        <taxon>Eukaryota</taxon>
        <taxon>Metazoa</taxon>
        <taxon>Ecdysozoa</taxon>
        <taxon>Nematoda</taxon>
        <taxon>Chromadorea</taxon>
        <taxon>Plectida</taxon>
        <taxon>Plectina</taxon>
        <taxon>Plectoidea</taxon>
        <taxon>Plectidae</taxon>
        <taxon>Plectus</taxon>
    </lineage>
</organism>
<keyword evidence="2" id="KW-1185">Reference proteome</keyword>
<reference evidence="3" key="1">
    <citation type="submission" date="2022-11" db="UniProtKB">
        <authorList>
            <consortium name="WormBaseParasite"/>
        </authorList>
    </citation>
    <scope>IDENTIFICATION</scope>
</reference>
<protein>
    <submittedName>
        <fullName evidence="3">Uncharacterized protein</fullName>
    </submittedName>
</protein>
<sequence length="147" mass="15922">MSICRPTAIAFSIRISLTGCSPVATQNTAFSRPRARNVHTPTATTKRSSWGAQTPAGEAEEATAEKISAPKSPLACRLRQCQVWMGTTPSCWFLSRLFSPTNRLAPTVALLLALPALGETQKRRSPNDSGAINYDPTHLTILRINTT</sequence>
<dbReference type="WBParaSite" id="PSAMB.scaffold1378size32397.g12759.t1">
    <property type="protein sequence ID" value="PSAMB.scaffold1378size32397.g12759.t1"/>
    <property type="gene ID" value="PSAMB.scaffold1378size32397.g12759"/>
</dbReference>
<feature type="compositionally biased region" description="Polar residues" evidence="1">
    <location>
        <begin position="39"/>
        <end position="52"/>
    </location>
</feature>
<evidence type="ECO:0000313" key="2">
    <source>
        <dbReference type="Proteomes" id="UP000887566"/>
    </source>
</evidence>
<accession>A0A914UYY6</accession>
<dbReference type="Proteomes" id="UP000887566">
    <property type="component" value="Unplaced"/>
</dbReference>